<dbReference type="SUPFAM" id="SSF53649">
    <property type="entry name" value="Alkaline phosphatase-like"/>
    <property type="match status" value="1"/>
</dbReference>
<gene>
    <name evidence="1" type="ORF">METZ01_LOCUS212912</name>
</gene>
<organism evidence="1">
    <name type="scientific">marine metagenome</name>
    <dbReference type="NCBI Taxonomy" id="408172"/>
    <lineage>
        <taxon>unclassified sequences</taxon>
        <taxon>metagenomes</taxon>
        <taxon>ecological metagenomes</taxon>
    </lineage>
</organism>
<evidence type="ECO:0000313" key="1">
    <source>
        <dbReference type="EMBL" id="SVB60058.1"/>
    </source>
</evidence>
<name>A0A382FAE3_9ZZZZ</name>
<protein>
    <recommendedName>
        <fullName evidence="2">Sulfatase N-terminal domain-containing protein</fullName>
    </recommendedName>
</protein>
<reference evidence="1" key="1">
    <citation type="submission" date="2018-05" db="EMBL/GenBank/DDBJ databases">
        <authorList>
            <person name="Lanie J.A."/>
            <person name="Ng W.-L."/>
            <person name="Kazmierczak K.M."/>
            <person name="Andrzejewski T.M."/>
            <person name="Davidsen T.M."/>
            <person name="Wayne K.J."/>
            <person name="Tettelin H."/>
            <person name="Glass J.I."/>
            <person name="Rusch D."/>
            <person name="Podicherti R."/>
            <person name="Tsui H.-C.T."/>
            <person name="Winkler M.E."/>
        </authorList>
    </citation>
    <scope>NUCLEOTIDE SEQUENCE</scope>
</reference>
<dbReference type="PANTHER" id="PTHR43737:SF1">
    <property type="entry name" value="DUF1501 DOMAIN-CONTAINING PROTEIN"/>
    <property type="match status" value="1"/>
</dbReference>
<dbReference type="InterPro" id="IPR010869">
    <property type="entry name" value="DUF1501"/>
</dbReference>
<dbReference type="PANTHER" id="PTHR43737">
    <property type="entry name" value="BLL7424 PROTEIN"/>
    <property type="match status" value="1"/>
</dbReference>
<dbReference type="InterPro" id="IPR006311">
    <property type="entry name" value="TAT_signal"/>
</dbReference>
<dbReference type="Gene3D" id="3.40.720.10">
    <property type="entry name" value="Alkaline Phosphatase, subunit A"/>
    <property type="match status" value="1"/>
</dbReference>
<dbReference type="Pfam" id="PF07394">
    <property type="entry name" value="DUF1501"/>
    <property type="match status" value="1"/>
</dbReference>
<dbReference type="EMBL" id="UINC01048924">
    <property type="protein sequence ID" value="SVB60058.1"/>
    <property type="molecule type" value="Genomic_DNA"/>
</dbReference>
<dbReference type="AlphaFoldDB" id="A0A382FAE3"/>
<dbReference type="InterPro" id="IPR017850">
    <property type="entry name" value="Alkaline_phosphatase_core_sf"/>
</dbReference>
<accession>A0A382FAE3</accession>
<evidence type="ECO:0008006" key="2">
    <source>
        <dbReference type="Google" id="ProtNLM"/>
    </source>
</evidence>
<sequence>MSKTNGYQFCGGSDHAFNPNRRDFLSVGALGGLGLGLSLGDFLSLKAQAAGEDWKDVANASKPGKAKNIIQIFLPGGAAHQETFDPKYLAPQEYRGPLGTVKTTIPGERFSQYLEKTAKIADKITVIRSMTHSEAAHERGTHNMMTGVRPSPATVFPSMGSIISHEFGPRKNLPPYVAIPSQSGYGGTGYLGSAYGPFSLGADPGSSSFKVRDLALPSGIDEKRFEKRRSMRSIVDAHFSSLEKADTLEGMDTFYQRAYSMISSPEARAAFDINKEPAKVRDRYGRNTAGGRLLLARRLVEAGVRMVTTTYGGWDMHGNIAGSIKGQVPSLDQAFAALIGDLDERGLLDETLVMITSEFSRTPKINSSAGRDHWPKVLSVVMAGGGMKRGYIHGTSDPTGSEPDEDPVSVPDWAATVYSLIGIDPLRRLLGPGNRPMPINYDGKILKDALT</sequence>
<proteinExistence type="predicted"/>
<dbReference type="PROSITE" id="PS51318">
    <property type="entry name" value="TAT"/>
    <property type="match status" value="1"/>
</dbReference>